<dbReference type="InterPro" id="IPR052895">
    <property type="entry name" value="HetReg/Transcr_Mod"/>
</dbReference>
<keyword evidence="4" id="KW-1185">Reference proteome</keyword>
<feature type="region of interest" description="Disordered" evidence="1">
    <location>
        <begin position="126"/>
        <end position="145"/>
    </location>
</feature>
<evidence type="ECO:0000256" key="1">
    <source>
        <dbReference type="SAM" id="MobiDB-lite"/>
    </source>
</evidence>
<evidence type="ECO:0000313" key="3">
    <source>
        <dbReference type="EMBL" id="CAI4213716.1"/>
    </source>
</evidence>
<dbReference type="InterPro" id="IPR010730">
    <property type="entry name" value="HET"/>
</dbReference>
<evidence type="ECO:0000313" key="4">
    <source>
        <dbReference type="Proteomes" id="UP000838763"/>
    </source>
</evidence>
<proteinExistence type="predicted"/>
<name>A0A9P1H1J3_9PEZI</name>
<feature type="compositionally biased region" description="Basic and acidic residues" evidence="1">
    <location>
        <begin position="9"/>
        <end position="32"/>
    </location>
</feature>
<dbReference type="Proteomes" id="UP000838763">
    <property type="component" value="Unassembled WGS sequence"/>
</dbReference>
<protein>
    <recommendedName>
        <fullName evidence="2">Heterokaryon incompatibility domain-containing protein</fullName>
    </recommendedName>
</protein>
<dbReference type="PANTHER" id="PTHR24148">
    <property type="entry name" value="ANKYRIN REPEAT DOMAIN-CONTAINING PROTEIN 39 HOMOLOG-RELATED"/>
    <property type="match status" value="1"/>
</dbReference>
<feature type="region of interest" description="Disordered" evidence="1">
    <location>
        <begin position="1"/>
        <end position="61"/>
    </location>
</feature>
<feature type="domain" description="Heterokaryon incompatibility" evidence="2">
    <location>
        <begin position="296"/>
        <end position="429"/>
    </location>
</feature>
<sequence>MAPRLVKNFLDKVKGKEKGPRDQPGDGQDVNRRPRRQLRSYEHAIGTSVGTGTGAMPGANTNAHAQANYQMMASGTPTNPGLVTQRKPVQTTTQLPHHPAAAAANAAATAAAVAAQQAIVSPSTPQAASQVSPLSPSAVSPQTPTVTARVTIPQGTSSNDAASMILSQIVASIVTAQNSCPIHEQCDSSCSGRIGVSQYRVLPSGERVDETDLRLQAATANAAAAAAAAATNTTASAPPVAEGPAAELHQPATITPSTPLFTYTPIENPKAEIRLLKIKPAYARADPLDLELGAADRKVLCNGSLFMARSSLEKALKRLRAGFAAGTREEYIWADAICIDQGNEEEKSHQIMLMRYIYSRAQTVYVDLGDIKGRSLNFGGVTMTWGGGGGMGQRDLLTEADSKKHPLYYKTAYLALTQPWFSRTWIIQEVTLAKRARFMFEGNVFERDDLDAVLDRRTLSEHPERMQELLSSQDTLYQQQQNDSLKMVQLTRDFAATEAKDKIYGLMALMPEYDQGAMGPYSQPLATLFRRFAALHVRYGRAVSMLDSAGIQRRRIHEYLPSWVPDWTAQSPSPKVISTLRPIRSPIHDPVATYRSALERWGRGSKTPLGGGRRMDAEETFQMQAMTACQDRSFAITRGGRVEAGFRLVGDGSQVAYPQPHHHPTRASKVERFAAEAISRGAGTLTNVKGVVTGLINATEFPTTELKPKGEAREVHAVSHHLAPFTVHDTGLPAPAPGARSCA</sequence>
<comment type="caution">
    <text evidence="3">The sequence shown here is derived from an EMBL/GenBank/DDBJ whole genome shotgun (WGS) entry which is preliminary data.</text>
</comment>
<dbReference type="PANTHER" id="PTHR24148:SF64">
    <property type="entry name" value="HETEROKARYON INCOMPATIBILITY DOMAIN-CONTAINING PROTEIN"/>
    <property type="match status" value="1"/>
</dbReference>
<dbReference type="EMBL" id="CALLCH030000009">
    <property type="protein sequence ID" value="CAI4213716.1"/>
    <property type="molecule type" value="Genomic_DNA"/>
</dbReference>
<accession>A0A9P1H1J3</accession>
<dbReference type="OrthoDB" id="2157530at2759"/>
<gene>
    <name evidence="3" type="ORF">PPNO1_LOCUS3459</name>
</gene>
<organism evidence="3 4">
    <name type="scientific">Parascedosporium putredinis</name>
    <dbReference type="NCBI Taxonomy" id="1442378"/>
    <lineage>
        <taxon>Eukaryota</taxon>
        <taxon>Fungi</taxon>
        <taxon>Dikarya</taxon>
        <taxon>Ascomycota</taxon>
        <taxon>Pezizomycotina</taxon>
        <taxon>Sordariomycetes</taxon>
        <taxon>Hypocreomycetidae</taxon>
        <taxon>Microascales</taxon>
        <taxon>Microascaceae</taxon>
        <taxon>Parascedosporium</taxon>
    </lineage>
</organism>
<evidence type="ECO:0000259" key="2">
    <source>
        <dbReference type="Pfam" id="PF06985"/>
    </source>
</evidence>
<reference evidence="3" key="1">
    <citation type="submission" date="2022-11" db="EMBL/GenBank/DDBJ databases">
        <authorList>
            <person name="Scott C."/>
            <person name="Bruce N."/>
        </authorList>
    </citation>
    <scope>NUCLEOTIDE SEQUENCE</scope>
</reference>
<dbReference type="AlphaFoldDB" id="A0A9P1H1J3"/>
<dbReference type="Pfam" id="PF06985">
    <property type="entry name" value="HET"/>
    <property type="match status" value="1"/>
</dbReference>